<feature type="region of interest" description="Disordered" evidence="1">
    <location>
        <begin position="1"/>
        <end position="43"/>
    </location>
</feature>
<dbReference type="Proteomes" id="UP000838878">
    <property type="component" value="Chromosome 14"/>
</dbReference>
<accession>A0A8J9V4A8</accession>
<name>A0A8J9V4A8_9NEOP</name>
<gene>
    <name evidence="2" type="ORF">BINO364_LOCUS6067</name>
</gene>
<protein>
    <submittedName>
        <fullName evidence="2">Uncharacterized protein</fullName>
    </submittedName>
</protein>
<evidence type="ECO:0000313" key="3">
    <source>
        <dbReference type="Proteomes" id="UP000838878"/>
    </source>
</evidence>
<organism evidence="2 3">
    <name type="scientific">Brenthis ino</name>
    <name type="common">lesser marbled fritillary</name>
    <dbReference type="NCBI Taxonomy" id="405034"/>
    <lineage>
        <taxon>Eukaryota</taxon>
        <taxon>Metazoa</taxon>
        <taxon>Ecdysozoa</taxon>
        <taxon>Arthropoda</taxon>
        <taxon>Hexapoda</taxon>
        <taxon>Insecta</taxon>
        <taxon>Pterygota</taxon>
        <taxon>Neoptera</taxon>
        <taxon>Endopterygota</taxon>
        <taxon>Lepidoptera</taxon>
        <taxon>Glossata</taxon>
        <taxon>Ditrysia</taxon>
        <taxon>Papilionoidea</taxon>
        <taxon>Nymphalidae</taxon>
        <taxon>Heliconiinae</taxon>
        <taxon>Argynnini</taxon>
        <taxon>Brenthis</taxon>
    </lineage>
</organism>
<sequence length="96" mass="10133">MTHSVNVGSQQPVAAGPAPQDPEDPRNPLSTPTPTPTLQIGLPRPTSRFSICYLQIDIGSYSDTKRARAVSIVRSALGAPCTATCLDNIYPLLSGL</sequence>
<evidence type="ECO:0000313" key="2">
    <source>
        <dbReference type="EMBL" id="CAH0719765.1"/>
    </source>
</evidence>
<feature type="compositionally biased region" description="Polar residues" evidence="1">
    <location>
        <begin position="1"/>
        <end position="12"/>
    </location>
</feature>
<feature type="compositionally biased region" description="Low complexity" evidence="1">
    <location>
        <begin position="28"/>
        <end position="38"/>
    </location>
</feature>
<dbReference type="OrthoDB" id="10408335at2759"/>
<reference evidence="2" key="1">
    <citation type="submission" date="2021-12" db="EMBL/GenBank/DDBJ databases">
        <authorList>
            <person name="Martin H S."/>
        </authorList>
    </citation>
    <scope>NUCLEOTIDE SEQUENCE</scope>
</reference>
<keyword evidence="3" id="KW-1185">Reference proteome</keyword>
<dbReference type="EMBL" id="OV170234">
    <property type="protein sequence ID" value="CAH0719765.1"/>
    <property type="molecule type" value="Genomic_DNA"/>
</dbReference>
<dbReference type="AlphaFoldDB" id="A0A8J9V4A8"/>
<evidence type="ECO:0000256" key="1">
    <source>
        <dbReference type="SAM" id="MobiDB-lite"/>
    </source>
</evidence>
<proteinExistence type="predicted"/>
<feature type="non-terminal residue" evidence="2">
    <location>
        <position position="96"/>
    </location>
</feature>